<dbReference type="GO" id="GO:0046872">
    <property type="term" value="F:metal ion binding"/>
    <property type="evidence" value="ECO:0007669"/>
    <property type="project" value="UniProtKB-KW"/>
</dbReference>
<dbReference type="EMBL" id="CADCXV010000014">
    <property type="protein sequence ID" value="CAB0027872.1"/>
    <property type="molecule type" value="Genomic_DNA"/>
</dbReference>
<name>A0A6H5HU98_9HYME</name>
<dbReference type="PANTHER" id="PTHR42738:SF7">
    <property type="entry name" value="HYDROXYMETHYLGLUTARYL-COA LYASE"/>
    <property type="match status" value="1"/>
</dbReference>
<organism evidence="9 10">
    <name type="scientific">Trichogramma brassicae</name>
    <dbReference type="NCBI Taxonomy" id="86971"/>
    <lineage>
        <taxon>Eukaryota</taxon>
        <taxon>Metazoa</taxon>
        <taxon>Ecdysozoa</taxon>
        <taxon>Arthropoda</taxon>
        <taxon>Hexapoda</taxon>
        <taxon>Insecta</taxon>
        <taxon>Pterygota</taxon>
        <taxon>Neoptera</taxon>
        <taxon>Endopterygota</taxon>
        <taxon>Hymenoptera</taxon>
        <taxon>Apocrita</taxon>
        <taxon>Proctotrupomorpha</taxon>
        <taxon>Chalcidoidea</taxon>
        <taxon>Trichogrammatidae</taxon>
        <taxon>Trichogramma</taxon>
    </lineage>
</organism>
<feature type="domain" description="Pyruvate carboxyltransferase" evidence="8">
    <location>
        <begin position="23"/>
        <end position="297"/>
    </location>
</feature>
<evidence type="ECO:0000256" key="5">
    <source>
        <dbReference type="ARBA" id="ARBA00023239"/>
    </source>
</evidence>
<comment type="pathway">
    <text evidence="1">Metabolic intermediate metabolism; (S)-3-hydroxy-3-methylglutaryl-CoA degradation; acetoacetate from (S)-3-hydroxy-3-methylglutaryl-CoA: step 1/1.</text>
</comment>
<evidence type="ECO:0000256" key="4">
    <source>
        <dbReference type="ARBA" id="ARBA00022723"/>
    </source>
</evidence>
<dbReference type="PROSITE" id="PS50991">
    <property type="entry name" value="PYR_CT"/>
    <property type="match status" value="1"/>
</dbReference>
<accession>A0A6H5HU98</accession>
<dbReference type="Gene3D" id="3.20.20.70">
    <property type="entry name" value="Aldolase class I"/>
    <property type="match status" value="1"/>
</dbReference>
<dbReference type="InterPro" id="IPR043594">
    <property type="entry name" value="HMGL"/>
</dbReference>
<dbReference type="SUPFAM" id="SSF51569">
    <property type="entry name" value="Aldolase"/>
    <property type="match status" value="1"/>
</dbReference>
<gene>
    <name evidence="9" type="ORF">TBRA_LOCUS102</name>
</gene>
<comment type="catalytic activity">
    <reaction evidence="6">
        <text>(3S)-3-hydroxy-3-methylglutaryl-CoA = acetoacetate + acetyl-CoA</text>
        <dbReference type="Rhea" id="RHEA:24404"/>
        <dbReference type="ChEBI" id="CHEBI:13705"/>
        <dbReference type="ChEBI" id="CHEBI:43074"/>
        <dbReference type="ChEBI" id="CHEBI:57288"/>
        <dbReference type="EC" id="4.1.3.4"/>
    </reaction>
</comment>
<proteinExistence type="inferred from homology"/>
<evidence type="ECO:0000256" key="1">
    <source>
        <dbReference type="ARBA" id="ARBA00005143"/>
    </source>
</evidence>
<dbReference type="Pfam" id="PF00682">
    <property type="entry name" value="HMGL-like"/>
    <property type="match status" value="1"/>
</dbReference>
<dbReference type="GO" id="GO:0006552">
    <property type="term" value="P:L-leucine catabolic process"/>
    <property type="evidence" value="ECO:0007669"/>
    <property type="project" value="TreeGrafter"/>
</dbReference>
<keyword evidence="5" id="KW-0456">Lyase</keyword>
<keyword evidence="7" id="KW-0732">Signal</keyword>
<keyword evidence="4" id="KW-0479">Metal-binding</keyword>
<dbReference type="NCBIfam" id="NF004283">
    <property type="entry name" value="PRK05692.1"/>
    <property type="match status" value="1"/>
</dbReference>
<feature type="signal peptide" evidence="7">
    <location>
        <begin position="1"/>
        <end position="20"/>
    </location>
</feature>
<reference evidence="9 10" key="1">
    <citation type="submission" date="2020-02" db="EMBL/GenBank/DDBJ databases">
        <authorList>
            <person name="Ferguson B K."/>
        </authorList>
    </citation>
    <scope>NUCLEOTIDE SEQUENCE [LARGE SCALE GENOMIC DNA]</scope>
</reference>
<feature type="chain" id="PRO_5026322631" description="hydroxymethylglutaryl-CoA lyase" evidence="7">
    <location>
        <begin position="21"/>
        <end position="328"/>
    </location>
</feature>
<dbReference type="CDD" id="cd07938">
    <property type="entry name" value="DRE_TIM_HMGL"/>
    <property type="match status" value="1"/>
</dbReference>
<comment type="similarity">
    <text evidence="2">Belongs to the HMG-CoA lyase family.</text>
</comment>
<dbReference type="GO" id="GO:0004419">
    <property type="term" value="F:hydroxymethylglutaryl-CoA lyase activity"/>
    <property type="evidence" value="ECO:0007669"/>
    <property type="project" value="UniProtKB-EC"/>
</dbReference>
<evidence type="ECO:0000256" key="7">
    <source>
        <dbReference type="SAM" id="SignalP"/>
    </source>
</evidence>
<dbReference type="InterPro" id="IPR013785">
    <property type="entry name" value="Aldolase_TIM"/>
</dbReference>
<dbReference type="InterPro" id="IPR000891">
    <property type="entry name" value="PYR_CT"/>
</dbReference>
<evidence type="ECO:0000256" key="6">
    <source>
        <dbReference type="ARBA" id="ARBA00049877"/>
    </source>
</evidence>
<dbReference type="PROSITE" id="PS01062">
    <property type="entry name" value="HMG_COA_LYASE"/>
    <property type="match status" value="1"/>
</dbReference>
<dbReference type="GO" id="GO:0046951">
    <property type="term" value="P:ketone body biosynthetic process"/>
    <property type="evidence" value="ECO:0007669"/>
    <property type="project" value="TreeGrafter"/>
</dbReference>
<dbReference type="InterPro" id="IPR000138">
    <property type="entry name" value="HMG_CoA_lyase_AS"/>
</dbReference>
<evidence type="ECO:0000256" key="3">
    <source>
        <dbReference type="ARBA" id="ARBA00012910"/>
    </source>
</evidence>
<keyword evidence="10" id="KW-1185">Reference proteome</keyword>
<protein>
    <recommendedName>
        <fullName evidence="3">hydroxymethylglutaryl-CoA lyase</fullName>
        <ecNumber evidence="3">4.1.3.4</ecNumber>
    </recommendedName>
</protein>
<dbReference type="EC" id="4.1.3.4" evidence="3"/>
<dbReference type="UniPathway" id="UPA00896">
    <property type="reaction ID" value="UER00863"/>
</dbReference>
<sequence>MVISWPLAMGLTALIRRGYADEVRLVEVGPRDGLQNLTQQVPTATKVELVERLAATGLRTIEAASLVSARWVPQMSDGSQVLEQLSPREGVRYAVLAPNAKGSREALRLGAREVVLIAAASESFSKRNTNCTVAEGLERVRAARQLLVESGPKRPRVRAVLSCAIACPYDGPIAAARVAEIAGQLLDMGCDEVGLADTVGTGTPKAWAAVLGELRAVAGPDVLTNRLAAHCHDTYGQALASIYECLNQGLRVFDASVAGLGGCPYAPGALGNVATEDLVHMLHGEGMKTGVDLDRLVDVGDFITKQINVSNCSRVGKAILAKRQRSCP</sequence>
<evidence type="ECO:0000313" key="9">
    <source>
        <dbReference type="EMBL" id="CAB0027872.1"/>
    </source>
</evidence>
<dbReference type="FunFam" id="3.20.20.70:FF:000071">
    <property type="entry name" value="Hydroxymethylglutaryl-CoA lyase"/>
    <property type="match status" value="1"/>
</dbReference>
<evidence type="ECO:0000256" key="2">
    <source>
        <dbReference type="ARBA" id="ARBA00009405"/>
    </source>
</evidence>
<dbReference type="Proteomes" id="UP000479190">
    <property type="component" value="Unassembled WGS sequence"/>
</dbReference>
<dbReference type="AlphaFoldDB" id="A0A6H5HU98"/>
<evidence type="ECO:0000313" key="10">
    <source>
        <dbReference type="Proteomes" id="UP000479190"/>
    </source>
</evidence>
<evidence type="ECO:0000259" key="8">
    <source>
        <dbReference type="PROSITE" id="PS50991"/>
    </source>
</evidence>
<dbReference type="PANTHER" id="PTHR42738">
    <property type="entry name" value="HYDROXYMETHYLGLUTARYL-COA LYASE"/>
    <property type="match status" value="1"/>
</dbReference>
<dbReference type="OrthoDB" id="1905920at2759"/>